<dbReference type="Proteomes" id="UP000320496">
    <property type="component" value="Chromosome"/>
</dbReference>
<reference evidence="2 3" key="1">
    <citation type="submission" date="2019-02" db="EMBL/GenBank/DDBJ databases">
        <title>Deep-cultivation of Planctomycetes and their phenomic and genomic characterization uncovers novel biology.</title>
        <authorList>
            <person name="Wiegand S."/>
            <person name="Jogler M."/>
            <person name="Boedeker C."/>
            <person name="Pinto D."/>
            <person name="Vollmers J."/>
            <person name="Rivas-Marin E."/>
            <person name="Kohn T."/>
            <person name="Peeters S.H."/>
            <person name="Heuer A."/>
            <person name="Rast P."/>
            <person name="Oberbeckmann S."/>
            <person name="Bunk B."/>
            <person name="Jeske O."/>
            <person name="Meyerdierks A."/>
            <person name="Storesund J.E."/>
            <person name="Kallscheuer N."/>
            <person name="Luecker S."/>
            <person name="Lage O.M."/>
            <person name="Pohl T."/>
            <person name="Merkel B.J."/>
            <person name="Hornburger P."/>
            <person name="Mueller R.-W."/>
            <person name="Bruemmer F."/>
            <person name="Labrenz M."/>
            <person name="Spormann A.M."/>
            <person name="Op den Camp H."/>
            <person name="Overmann J."/>
            <person name="Amann R."/>
            <person name="Jetten M.S.M."/>
            <person name="Mascher T."/>
            <person name="Medema M.H."/>
            <person name="Devos D.P."/>
            <person name="Kaster A.-K."/>
            <person name="Ovreas L."/>
            <person name="Rohde M."/>
            <person name="Galperin M.Y."/>
            <person name="Jogler C."/>
        </authorList>
    </citation>
    <scope>NUCLEOTIDE SEQUENCE [LARGE SCALE GENOMIC DNA]</scope>
    <source>
        <strain evidence="2 3">Mal4</strain>
    </source>
</reference>
<keyword evidence="1" id="KW-0812">Transmembrane</keyword>
<protein>
    <submittedName>
        <fullName evidence="2">Uncharacterized protein</fullName>
    </submittedName>
</protein>
<keyword evidence="1" id="KW-0472">Membrane</keyword>
<keyword evidence="1" id="KW-1133">Transmembrane helix</keyword>
<evidence type="ECO:0000313" key="2">
    <source>
        <dbReference type="EMBL" id="QDU38448.1"/>
    </source>
</evidence>
<accession>A0A517Z7J2</accession>
<name>A0A517Z7J2_9PLAN</name>
<proteinExistence type="predicted"/>
<feature type="transmembrane region" description="Helical" evidence="1">
    <location>
        <begin position="21"/>
        <end position="44"/>
    </location>
</feature>
<gene>
    <name evidence="2" type="ORF">Mal4_27750</name>
</gene>
<dbReference type="RefSeq" id="WP_145369728.1">
    <property type="nucleotide sequence ID" value="NZ_CP036275.1"/>
</dbReference>
<evidence type="ECO:0000313" key="3">
    <source>
        <dbReference type="Proteomes" id="UP000320496"/>
    </source>
</evidence>
<evidence type="ECO:0000256" key="1">
    <source>
        <dbReference type="SAM" id="Phobius"/>
    </source>
</evidence>
<organism evidence="2 3">
    <name type="scientific">Maioricimonas rarisocia</name>
    <dbReference type="NCBI Taxonomy" id="2528026"/>
    <lineage>
        <taxon>Bacteria</taxon>
        <taxon>Pseudomonadati</taxon>
        <taxon>Planctomycetota</taxon>
        <taxon>Planctomycetia</taxon>
        <taxon>Planctomycetales</taxon>
        <taxon>Planctomycetaceae</taxon>
        <taxon>Maioricimonas</taxon>
    </lineage>
</organism>
<dbReference type="AlphaFoldDB" id="A0A517Z7J2"/>
<sequence>MNAADVQCDCMRTDKQQIEFSLAWAGVLMVLIFAFALCLTWYVVYRFYPDDLDNAAKFGDACNFANMVMSSLAFAGVVAALILQQREIQYQRRDIEMTQRIATESATAQAEIARIQERSEEMQFIRGYVQTLDTLAQASDRMLYGVDQMRLKVWRLRSLHEVNQYIEFMSKTASEVTKIQSDALSEDSALWVADRLIRVIDKLKMAVHCGISEADSGRAVDSLSEAHHAFGQIMSATERLLGVGKNSNERSENSQHVNRAYDQISRALMLCKDFDEEYSTCALQAASLCSNFLSGIDSVLAL</sequence>
<dbReference type="KEGG" id="mri:Mal4_27750"/>
<keyword evidence="3" id="KW-1185">Reference proteome</keyword>
<feature type="transmembrane region" description="Helical" evidence="1">
    <location>
        <begin position="64"/>
        <end position="83"/>
    </location>
</feature>
<dbReference type="EMBL" id="CP036275">
    <property type="protein sequence ID" value="QDU38448.1"/>
    <property type="molecule type" value="Genomic_DNA"/>
</dbReference>